<dbReference type="PANTHER" id="PTHR34618:SF3">
    <property type="entry name" value="GEGH 16 PROTEIN"/>
    <property type="match status" value="1"/>
</dbReference>
<feature type="region of interest" description="Disordered" evidence="1">
    <location>
        <begin position="268"/>
        <end position="287"/>
    </location>
</feature>
<protein>
    <submittedName>
        <fullName evidence="3">Uncharacterized protein</fullName>
    </submittedName>
</protein>
<dbReference type="OrthoDB" id="3241054at2759"/>
<reference evidence="3" key="1">
    <citation type="journal article" date="2020" name="Stud. Mycol.">
        <title>101 Dothideomycetes genomes: a test case for predicting lifestyles and emergence of pathogens.</title>
        <authorList>
            <person name="Haridas S."/>
            <person name="Albert R."/>
            <person name="Binder M."/>
            <person name="Bloem J."/>
            <person name="Labutti K."/>
            <person name="Salamov A."/>
            <person name="Andreopoulos B."/>
            <person name="Baker S."/>
            <person name="Barry K."/>
            <person name="Bills G."/>
            <person name="Bluhm B."/>
            <person name="Cannon C."/>
            <person name="Castanera R."/>
            <person name="Culley D."/>
            <person name="Daum C."/>
            <person name="Ezra D."/>
            <person name="Gonzalez J."/>
            <person name="Henrissat B."/>
            <person name="Kuo A."/>
            <person name="Liang C."/>
            <person name="Lipzen A."/>
            <person name="Lutzoni F."/>
            <person name="Magnuson J."/>
            <person name="Mondo S."/>
            <person name="Nolan M."/>
            <person name="Ohm R."/>
            <person name="Pangilinan J."/>
            <person name="Park H.-J."/>
            <person name="Ramirez L."/>
            <person name="Alfaro M."/>
            <person name="Sun H."/>
            <person name="Tritt A."/>
            <person name="Yoshinaga Y."/>
            <person name="Zwiers L.-H."/>
            <person name="Turgeon B."/>
            <person name="Goodwin S."/>
            <person name="Spatafora J."/>
            <person name="Crous P."/>
            <person name="Grigoriev I."/>
        </authorList>
    </citation>
    <scope>NUCLEOTIDE SEQUENCE</scope>
    <source>
        <strain evidence="3">CBS 279.74</strain>
    </source>
</reference>
<dbReference type="EMBL" id="MU005787">
    <property type="protein sequence ID" value="KAF2703402.1"/>
    <property type="molecule type" value="Genomic_DNA"/>
</dbReference>
<dbReference type="Proteomes" id="UP000799428">
    <property type="component" value="Unassembled WGS sequence"/>
</dbReference>
<name>A0A6G1JSZ4_9PLEO</name>
<dbReference type="Pfam" id="PF11327">
    <property type="entry name" value="Egh16-like"/>
    <property type="match status" value="1"/>
</dbReference>
<evidence type="ECO:0000313" key="3">
    <source>
        <dbReference type="EMBL" id="KAF2703402.1"/>
    </source>
</evidence>
<dbReference type="PANTHER" id="PTHR34618">
    <property type="entry name" value="SURFACE PROTEIN MAS1, PUTATIVE-RELATED"/>
    <property type="match status" value="1"/>
</dbReference>
<keyword evidence="2" id="KW-0732">Signal</keyword>
<evidence type="ECO:0000256" key="1">
    <source>
        <dbReference type="SAM" id="MobiDB-lite"/>
    </source>
</evidence>
<evidence type="ECO:0000313" key="4">
    <source>
        <dbReference type="Proteomes" id="UP000799428"/>
    </source>
</evidence>
<accession>A0A6G1JSZ4</accession>
<sequence>MYTFTSITALAALIASVHSHAVILKAVGDSGASQGFLVDPTLARNCTTISPCQQDATIIRNSEITQNIVNSCGRTEIAGNIDVGEQTEKELSLGRVTTVSSGSTIKMTIHQVNADGAGPFECDMDQTSNGATNFIPLTVTDNIPGANGLSGAKEQDFTINIAMPQQFNCIGASTGNICTVRCRNTAVAGPFGGCIAVQQTDGTGRTNTTAAGVDTAQTLAGVLAQVEQNKKDLPAAIAANVAAGAAGGNEGASAISALITATLDPAAAATPPPAGNTGKTGKGKNGNAAAAAGNNANAAKGKAGAGQAAAGNAAAGNAAAGNAAAGNAAAGNAAAGNAAAGKGKAGAGNAAAGNAAKGQAGAGQAAAGNAATAGNAAAGNNANAAAGNNANAATAQPAAGNTGKGKGANNAAAANNANAATAQPAAGTGKGKGANAAAAANTANAAAGAAGAAQAAAGAASKGKRGQATRRRGHSAFLAEFGL</sequence>
<keyword evidence="4" id="KW-1185">Reference proteome</keyword>
<organism evidence="3 4">
    <name type="scientific">Pleomassaria siparia CBS 279.74</name>
    <dbReference type="NCBI Taxonomy" id="1314801"/>
    <lineage>
        <taxon>Eukaryota</taxon>
        <taxon>Fungi</taxon>
        <taxon>Dikarya</taxon>
        <taxon>Ascomycota</taxon>
        <taxon>Pezizomycotina</taxon>
        <taxon>Dothideomycetes</taxon>
        <taxon>Pleosporomycetidae</taxon>
        <taxon>Pleosporales</taxon>
        <taxon>Pleomassariaceae</taxon>
        <taxon>Pleomassaria</taxon>
    </lineage>
</organism>
<feature type="chain" id="PRO_5026107031" evidence="2">
    <location>
        <begin position="20"/>
        <end position="483"/>
    </location>
</feature>
<dbReference type="AlphaFoldDB" id="A0A6G1JSZ4"/>
<dbReference type="InterPro" id="IPR021476">
    <property type="entry name" value="Egh16-like"/>
</dbReference>
<feature type="signal peptide" evidence="2">
    <location>
        <begin position="1"/>
        <end position="19"/>
    </location>
</feature>
<proteinExistence type="predicted"/>
<evidence type="ECO:0000256" key="2">
    <source>
        <dbReference type="SAM" id="SignalP"/>
    </source>
</evidence>
<gene>
    <name evidence="3" type="ORF">K504DRAFT_392324</name>
</gene>